<evidence type="ECO:0000259" key="3">
    <source>
        <dbReference type="PROSITE" id="PS51471"/>
    </source>
</evidence>
<feature type="region of interest" description="Disordered" evidence="2">
    <location>
        <begin position="416"/>
        <end position="441"/>
    </location>
</feature>
<dbReference type="STRING" id="930990.A0A067MGK5"/>
<comment type="similarity">
    <text evidence="1">Belongs to the iron/ascorbate-dependent oxidoreductase family.</text>
</comment>
<dbReference type="EMBL" id="KL198036">
    <property type="protein sequence ID" value="KDQ14659.1"/>
    <property type="molecule type" value="Genomic_DNA"/>
</dbReference>
<evidence type="ECO:0000256" key="2">
    <source>
        <dbReference type="SAM" id="MobiDB-lite"/>
    </source>
</evidence>
<organism evidence="4 5">
    <name type="scientific">Botryobasidium botryosum (strain FD-172 SS1)</name>
    <dbReference type="NCBI Taxonomy" id="930990"/>
    <lineage>
        <taxon>Eukaryota</taxon>
        <taxon>Fungi</taxon>
        <taxon>Dikarya</taxon>
        <taxon>Basidiomycota</taxon>
        <taxon>Agaricomycotina</taxon>
        <taxon>Agaricomycetes</taxon>
        <taxon>Cantharellales</taxon>
        <taxon>Botryobasidiaceae</taxon>
        <taxon>Botryobasidium</taxon>
    </lineage>
</organism>
<reference evidence="5" key="1">
    <citation type="journal article" date="2014" name="Proc. Natl. Acad. Sci. U.S.A.">
        <title>Extensive sampling of basidiomycete genomes demonstrates inadequacy of the white-rot/brown-rot paradigm for wood decay fungi.</title>
        <authorList>
            <person name="Riley R."/>
            <person name="Salamov A.A."/>
            <person name="Brown D.W."/>
            <person name="Nagy L.G."/>
            <person name="Floudas D."/>
            <person name="Held B.W."/>
            <person name="Levasseur A."/>
            <person name="Lombard V."/>
            <person name="Morin E."/>
            <person name="Otillar R."/>
            <person name="Lindquist E.A."/>
            <person name="Sun H."/>
            <person name="LaButti K.M."/>
            <person name="Schmutz J."/>
            <person name="Jabbour D."/>
            <person name="Luo H."/>
            <person name="Baker S.E."/>
            <person name="Pisabarro A.G."/>
            <person name="Walton J.D."/>
            <person name="Blanchette R.A."/>
            <person name="Henrissat B."/>
            <person name="Martin F."/>
            <person name="Cullen D."/>
            <person name="Hibbett D.S."/>
            <person name="Grigoriev I.V."/>
        </authorList>
    </citation>
    <scope>NUCLEOTIDE SEQUENCE [LARGE SCALE GENOMIC DNA]</scope>
    <source>
        <strain evidence="5">FD-172 SS1</strain>
    </source>
</reference>
<keyword evidence="5" id="KW-1185">Reference proteome</keyword>
<evidence type="ECO:0000313" key="4">
    <source>
        <dbReference type="EMBL" id="KDQ14659.1"/>
    </source>
</evidence>
<dbReference type="InParanoid" id="A0A067MGK5"/>
<keyword evidence="1" id="KW-0479">Metal-binding</keyword>
<gene>
    <name evidence="4" type="ORF">BOTBODRAFT_32412</name>
</gene>
<evidence type="ECO:0000313" key="5">
    <source>
        <dbReference type="Proteomes" id="UP000027195"/>
    </source>
</evidence>
<dbReference type="HOGENOM" id="CLU_019613_2_1_1"/>
<evidence type="ECO:0000256" key="1">
    <source>
        <dbReference type="RuleBase" id="RU003682"/>
    </source>
</evidence>
<dbReference type="PANTHER" id="PTHR33099:SF7">
    <property type="entry name" value="MYND-TYPE DOMAIN-CONTAINING PROTEIN"/>
    <property type="match status" value="1"/>
</dbReference>
<name>A0A067MGK5_BOTB1</name>
<sequence>MSQSKPSAELEVKAIQERLVNALSDHTQQPFYCSGKLKVTSNDLILYYGEEEKASRIDLSGPNENQVKALADACTKASFGMNQQDILDETYRKAGKIDNNHFALNFNPVATGLLERVRGELLGLQFEVPNIRAELYKLNVYGPGSFFKSHVDTPRGKEMFGSLVVVLPTSHEGGALHLRHSGKAFVYDSARELSSKAEGPSIGYAAFYSDVEHEVMEVTSGYRITLTYNLYFDRTNPRPQTPIRDETVSSILSELLSQPTFVPKGGLVGFGLTHKYPISTPARERLRPLLDCLKGADAALLAVLRHHGFDPLLYAVYDIEDAVVISETVLNLQNINMSYDDNPVEEALNGGGLLIERDDSEYQESKKVHPVKWIMPTKRINVLDTFYLAYGNDASIEHVYGDIALIFRVGKPGARMDTAQGEEEGGEDEDGDEEEEDAMSY</sequence>
<protein>
    <recommendedName>
        <fullName evidence="3">Fe2OG dioxygenase domain-containing protein</fullName>
    </recommendedName>
</protein>
<proteinExistence type="inferred from homology"/>
<dbReference type="OrthoDB" id="27483at2759"/>
<accession>A0A067MGK5</accession>
<dbReference type="InterPro" id="IPR044862">
    <property type="entry name" value="Pro_4_hyd_alph_FE2OG_OXY"/>
</dbReference>
<dbReference type="PANTHER" id="PTHR33099">
    <property type="entry name" value="FE2OG DIOXYGENASE DOMAIN-CONTAINING PROTEIN"/>
    <property type="match status" value="1"/>
</dbReference>
<keyword evidence="1" id="KW-0560">Oxidoreductase</keyword>
<keyword evidence="1" id="KW-0408">Iron</keyword>
<feature type="compositionally biased region" description="Acidic residues" evidence="2">
    <location>
        <begin position="420"/>
        <end position="441"/>
    </location>
</feature>
<dbReference type="PROSITE" id="PS51471">
    <property type="entry name" value="FE2OG_OXY"/>
    <property type="match status" value="1"/>
</dbReference>
<dbReference type="Proteomes" id="UP000027195">
    <property type="component" value="Unassembled WGS sequence"/>
</dbReference>
<dbReference type="AlphaFoldDB" id="A0A067MGK5"/>
<dbReference type="Gene3D" id="2.60.120.620">
    <property type="entry name" value="q2cbj1_9rhob like domain"/>
    <property type="match status" value="1"/>
</dbReference>
<dbReference type="GO" id="GO:0016491">
    <property type="term" value="F:oxidoreductase activity"/>
    <property type="evidence" value="ECO:0007669"/>
    <property type="project" value="UniProtKB-KW"/>
</dbReference>
<dbReference type="GO" id="GO:0046872">
    <property type="term" value="F:metal ion binding"/>
    <property type="evidence" value="ECO:0007669"/>
    <property type="project" value="UniProtKB-KW"/>
</dbReference>
<feature type="domain" description="Fe2OG dioxygenase" evidence="3">
    <location>
        <begin position="132"/>
        <end position="232"/>
    </location>
</feature>
<dbReference type="InterPro" id="IPR005123">
    <property type="entry name" value="Oxoglu/Fe-dep_dioxygenase_dom"/>
</dbReference>
<dbReference type="Pfam" id="PF13640">
    <property type="entry name" value="2OG-FeII_Oxy_3"/>
    <property type="match status" value="1"/>
</dbReference>